<evidence type="ECO:0000256" key="1">
    <source>
        <dbReference type="SAM" id="MobiDB-lite"/>
    </source>
</evidence>
<accession>A0A0A1TWZ7</accession>
<proteinExistence type="predicted"/>
<dbReference type="Pfam" id="PF07534">
    <property type="entry name" value="TLD"/>
    <property type="match status" value="1"/>
</dbReference>
<protein>
    <recommendedName>
        <fullName evidence="2">TLDc domain-containing protein</fullName>
    </recommendedName>
</protein>
<dbReference type="EMBL" id="KB207226">
    <property type="protein sequence ID" value="ELP83858.1"/>
    <property type="molecule type" value="Genomic_DNA"/>
</dbReference>
<feature type="compositionally biased region" description="Low complexity" evidence="1">
    <location>
        <begin position="67"/>
        <end position="83"/>
    </location>
</feature>
<dbReference type="Proteomes" id="UP000014680">
    <property type="component" value="Unassembled WGS sequence"/>
</dbReference>
<organism evidence="3 4">
    <name type="scientific">Entamoeba invadens IP1</name>
    <dbReference type="NCBI Taxonomy" id="370355"/>
    <lineage>
        <taxon>Eukaryota</taxon>
        <taxon>Amoebozoa</taxon>
        <taxon>Evosea</taxon>
        <taxon>Archamoebae</taxon>
        <taxon>Mastigamoebida</taxon>
        <taxon>Entamoebidae</taxon>
        <taxon>Entamoeba</taxon>
    </lineage>
</organism>
<dbReference type="VEuPathDB" id="AmoebaDB:EIN_198110"/>
<feature type="compositionally biased region" description="Polar residues" evidence="1">
    <location>
        <begin position="96"/>
        <end position="109"/>
    </location>
</feature>
<dbReference type="GeneID" id="14882809"/>
<gene>
    <name evidence="3" type="ORF">EIN_198110</name>
</gene>
<evidence type="ECO:0000313" key="3">
    <source>
        <dbReference type="EMBL" id="ELP83858.1"/>
    </source>
</evidence>
<dbReference type="InterPro" id="IPR006571">
    <property type="entry name" value="TLDc_dom"/>
</dbReference>
<sequence>MGNKECNTVKAIKQCGRLEELNDTVRVSTILQYEEDEDKDEKMSHSSYILSPTPFDDKVISKSTGYPLRPRSANSARSSPAISKIKSVSPHKFMSRSPNPFHSSKTNSPRPKAHKINFDTVPLILQQAETMFSGLTPSVVFNSSVDGWESRELNSKIEGLDKLMFVIKMSEGWQFGFYSEDIAPVHNHSENTQVSSSNMFLFTTDSCGNKFTVINRKNKTERSFTLHTNTEREFLLTCYSAFWLTSSRKVYLHQLFKTTYQVNGLPNDNLLSIKQTGSTCQSLTVLHWA</sequence>
<feature type="domain" description="TLDc" evidence="2">
    <location>
        <begin position="135"/>
        <end position="228"/>
    </location>
</feature>
<reference evidence="3 4" key="1">
    <citation type="submission" date="2012-10" db="EMBL/GenBank/DDBJ databases">
        <authorList>
            <person name="Zafar N."/>
            <person name="Inman J."/>
            <person name="Hall N."/>
            <person name="Lorenzi H."/>
            <person name="Caler E."/>
        </authorList>
    </citation>
    <scope>NUCLEOTIDE SEQUENCE [LARGE SCALE GENOMIC DNA]</scope>
    <source>
        <strain evidence="3 4">IP1</strain>
    </source>
</reference>
<dbReference type="KEGG" id="eiv:EIN_198110"/>
<evidence type="ECO:0000313" key="4">
    <source>
        <dbReference type="Proteomes" id="UP000014680"/>
    </source>
</evidence>
<feature type="region of interest" description="Disordered" evidence="1">
    <location>
        <begin position="54"/>
        <end position="113"/>
    </location>
</feature>
<dbReference type="AlphaFoldDB" id="A0A0A1TWZ7"/>
<evidence type="ECO:0000259" key="2">
    <source>
        <dbReference type="Pfam" id="PF07534"/>
    </source>
</evidence>
<dbReference type="RefSeq" id="XP_004183204.1">
    <property type="nucleotide sequence ID" value="XM_004183156.1"/>
</dbReference>
<keyword evidence="4" id="KW-1185">Reference proteome</keyword>
<name>A0A0A1TWZ7_ENTIV</name>